<evidence type="ECO:0000256" key="1">
    <source>
        <dbReference type="SAM" id="Coils"/>
    </source>
</evidence>
<keyword evidence="4" id="KW-1185">Reference proteome</keyword>
<name>A0A9P3UME1_LYOSH</name>
<keyword evidence="1" id="KW-0175">Coiled coil</keyword>
<accession>A0A9P3UME1</accession>
<dbReference type="AlphaFoldDB" id="A0A9P3UME1"/>
<evidence type="ECO:0000313" key="3">
    <source>
        <dbReference type="EMBL" id="GLB38262.1"/>
    </source>
</evidence>
<feature type="region of interest" description="Disordered" evidence="2">
    <location>
        <begin position="248"/>
        <end position="269"/>
    </location>
</feature>
<dbReference type="Proteomes" id="UP001063166">
    <property type="component" value="Unassembled WGS sequence"/>
</dbReference>
<feature type="coiled-coil region" evidence="1">
    <location>
        <begin position="63"/>
        <end position="108"/>
    </location>
</feature>
<organism evidence="3 4">
    <name type="scientific">Lyophyllum shimeji</name>
    <name type="common">Hon-shimeji</name>
    <name type="synonym">Tricholoma shimeji</name>
    <dbReference type="NCBI Taxonomy" id="47721"/>
    <lineage>
        <taxon>Eukaryota</taxon>
        <taxon>Fungi</taxon>
        <taxon>Dikarya</taxon>
        <taxon>Basidiomycota</taxon>
        <taxon>Agaricomycotina</taxon>
        <taxon>Agaricomycetes</taxon>
        <taxon>Agaricomycetidae</taxon>
        <taxon>Agaricales</taxon>
        <taxon>Tricholomatineae</taxon>
        <taxon>Lyophyllaceae</taxon>
        <taxon>Lyophyllum</taxon>
    </lineage>
</organism>
<protein>
    <submittedName>
        <fullName evidence="3">Uncharacterized protein</fullName>
    </submittedName>
</protein>
<dbReference type="EMBL" id="BRPK01000005">
    <property type="protein sequence ID" value="GLB38262.1"/>
    <property type="molecule type" value="Genomic_DNA"/>
</dbReference>
<dbReference type="OrthoDB" id="21214at2759"/>
<proteinExistence type="predicted"/>
<evidence type="ECO:0000313" key="4">
    <source>
        <dbReference type="Proteomes" id="UP001063166"/>
    </source>
</evidence>
<gene>
    <name evidence="3" type="ORF">LshimejAT787_0501270</name>
</gene>
<comment type="caution">
    <text evidence="3">The sequence shown here is derived from an EMBL/GenBank/DDBJ whole genome shotgun (WGS) entry which is preliminary data.</text>
</comment>
<dbReference type="PANTHER" id="PTHR39472:SF1">
    <property type="entry name" value="EXPRESSED PROTEIN"/>
    <property type="match status" value="1"/>
</dbReference>
<feature type="region of interest" description="Disordered" evidence="2">
    <location>
        <begin position="167"/>
        <end position="193"/>
    </location>
</feature>
<sequence length="269" mass="30447">MAVLENNDQLGQLWALIQELSEQLNQNRSISVSLHGQAGNIKNQAVHSQTGFVLRRFNLDKTKEEYDAELERMNATIAAENQALQHDNKQLNTLIKEYEQTLESLMSTFRNRAQDVQERELSLIREYETKLLARQEEHVAQDLANSTAISESLVRISHLLRHVLRSLGGEDTDTPTSTTDEEEIREPWSSTAASDHALEREIELARLQRENEELKRMAGFVAVSQPSNLDARPAFEPQPQQQRISAQKLSGATAAVGPFGTYKRIHPQP</sequence>
<evidence type="ECO:0000256" key="2">
    <source>
        <dbReference type="SAM" id="MobiDB-lite"/>
    </source>
</evidence>
<dbReference type="PANTHER" id="PTHR39472">
    <property type="entry name" value="EXPRESSED PROTEIN"/>
    <property type="match status" value="1"/>
</dbReference>
<reference evidence="3" key="1">
    <citation type="submission" date="2022-07" db="EMBL/GenBank/DDBJ databases">
        <title>The genome of Lyophyllum shimeji provides insight into the initial evolution of ectomycorrhizal fungal genome.</title>
        <authorList>
            <person name="Kobayashi Y."/>
            <person name="Shibata T."/>
            <person name="Hirakawa H."/>
            <person name="Shigenobu S."/>
            <person name="Nishiyama T."/>
            <person name="Yamada A."/>
            <person name="Hasebe M."/>
            <person name="Kawaguchi M."/>
        </authorList>
    </citation>
    <scope>NUCLEOTIDE SEQUENCE</scope>
    <source>
        <strain evidence="3">AT787</strain>
    </source>
</reference>